<feature type="transmembrane region" description="Helical" evidence="2">
    <location>
        <begin position="36"/>
        <end position="56"/>
    </location>
</feature>
<evidence type="ECO:0000256" key="2">
    <source>
        <dbReference type="SAM" id="Phobius"/>
    </source>
</evidence>
<keyword evidence="2" id="KW-1133">Transmembrane helix</keyword>
<dbReference type="EMBL" id="JAQQWK010000009">
    <property type="protein sequence ID" value="KAK8034819.1"/>
    <property type="molecule type" value="Genomic_DNA"/>
</dbReference>
<sequence>MGGTEGTASGSDDDGGRSGYDVTRTATMNASTKFEFFAAFGIMMSILLEGTSLIALSGWADIHLMHVPSDRSWRVWLGLSTVEDL</sequence>
<comment type="caution">
    <text evidence="3">The sequence shown here is derived from an EMBL/GenBank/DDBJ whole genome shotgun (WGS) entry which is preliminary data.</text>
</comment>
<feature type="region of interest" description="Disordered" evidence="1">
    <location>
        <begin position="1"/>
        <end position="22"/>
    </location>
</feature>
<proteinExistence type="predicted"/>
<evidence type="ECO:0000313" key="4">
    <source>
        <dbReference type="Proteomes" id="UP001444661"/>
    </source>
</evidence>
<evidence type="ECO:0000313" key="3">
    <source>
        <dbReference type="EMBL" id="KAK8034819.1"/>
    </source>
</evidence>
<organism evidence="3 4">
    <name type="scientific">Apiospora rasikravindrae</name>
    <dbReference type="NCBI Taxonomy" id="990691"/>
    <lineage>
        <taxon>Eukaryota</taxon>
        <taxon>Fungi</taxon>
        <taxon>Dikarya</taxon>
        <taxon>Ascomycota</taxon>
        <taxon>Pezizomycotina</taxon>
        <taxon>Sordariomycetes</taxon>
        <taxon>Xylariomycetidae</taxon>
        <taxon>Amphisphaeriales</taxon>
        <taxon>Apiosporaceae</taxon>
        <taxon>Apiospora</taxon>
    </lineage>
</organism>
<name>A0ABR1SM87_9PEZI</name>
<feature type="compositionally biased region" description="Low complexity" evidence="1">
    <location>
        <begin position="1"/>
        <end position="10"/>
    </location>
</feature>
<evidence type="ECO:0000256" key="1">
    <source>
        <dbReference type="SAM" id="MobiDB-lite"/>
    </source>
</evidence>
<dbReference type="Proteomes" id="UP001444661">
    <property type="component" value="Unassembled WGS sequence"/>
</dbReference>
<protein>
    <submittedName>
        <fullName evidence="3">Uncharacterized protein</fullName>
    </submittedName>
</protein>
<keyword evidence="4" id="KW-1185">Reference proteome</keyword>
<accession>A0ABR1SM87</accession>
<keyword evidence="2" id="KW-0812">Transmembrane</keyword>
<keyword evidence="2" id="KW-0472">Membrane</keyword>
<gene>
    <name evidence="3" type="ORF">PG993_009814</name>
</gene>
<reference evidence="3 4" key="1">
    <citation type="submission" date="2023-01" db="EMBL/GenBank/DDBJ databases">
        <title>Analysis of 21 Apiospora genomes using comparative genomics revels a genus with tremendous synthesis potential of carbohydrate active enzymes and secondary metabolites.</title>
        <authorList>
            <person name="Sorensen T."/>
        </authorList>
    </citation>
    <scope>NUCLEOTIDE SEQUENCE [LARGE SCALE GENOMIC DNA]</scope>
    <source>
        <strain evidence="3 4">CBS 33761</strain>
    </source>
</reference>